<dbReference type="InterPro" id="IPR029013">
    <property type="entry name" value="HP0062-like_sf"/>
</dbReference>
<dbReference type="Proteomes" id="UP000315700">
    <property type="component" value="Chromosome"/>
</dbReference>
<dbReference type="SUPFAM" id="SSF158414">
    <property type="entry name" value="HP0062-like"/>
    <property type="match status" value="1"/>
</dbReference>
<protein>
    <submittedName>
        <fullName evidence="1">Uncharacterized protein</fullName>
    </submittedName>
</protein>
<dbReference type="InParanoid" id="A0A517SBQ0"/>
<organism evidence="1 2">
    <name type="scientific">Caulifigura coniformis</name>
    <dbReference type="NCBI Taxonomy" id="2527983"/>
    <lineage>
        <taxon>Bacteria</taxon>
        <taxon>Pseudomonadati</taxon>
        <taxon>Planctomycetota</taxon>
        <taxon>Planctomycetia</taxon>
        <taxon>Planctomycetales</taxon>
        <taxon>Planctomycetaceae</taxon>
        <taxon>Caulifigura</taxon>
    </lineage>
</organism>
<gene>
    <name evidence="1" type="ORF">Pan44_15640</name>
</gene>
<dbReference type="KEGG" id="ccos:Pan44_15640"/>
<reference evidence="1 2" key="1">
    <citation type="submission" date="2019-02" db="EMBL/GenBank/DDBJ databases">
        <title>Deep-cultivation of Planctomycetes and their phenomic and genomic characterization uncovers novel biology.</title>
        <authorList>
            <person name="Wiegand S."/>
            <person name="Jogler M."/>
            <person name="Boedeker C."/>
            <person name="Pinto D."/>
            <person name="Vollmers J."/>
            <person name="Rivas-Marin E."/>
            <person name="Kohn T."/>
            <person name="Peeters S.H."/>
            <person name="Heuer A."/>
            <person name="Rast P."/>
            <person name="Oberbeckmann S."/>
            <person name="Bunk B."/>
            <person name="Jeske O."/>
            <person name="Meyerdierks A."/>
            <person name="Storesund J.E."/>
            <person name="Kallscheuer N."/>
            <person name="Luecker S."/>
            <person name="Lage O.M."/>
            <person name="Pohl T."/>
            <person name="Merkel B.J."/>
            <person name="Hornburger P."/>
            <person name="Mueller R.-W."/>
            <person name="Bruemmer F."/>
            <person name="Labrenz M."/>
            <person name="Spormann A.M."/>
            <person name="Op den Camp H."/>
            <person name="Overmann J."/>
            <person name="Amann R."/>
            <person name="Jetten M.S.M."/>
            <person name="Mascher T."/>
            <person name="Medema M.H."/>
            <person name="Devos D.P."/>
            <person name="Kaster A.-K."/>
            <person name="Ovreas L."/>
            <person name="Rohde M."/>
            <person name="Galperin M.Y."/>
            <person name="Jogler C."/>
        </authorList>
    </citation>
    <scope>NUCLEOTIDE SEQUENCE [LARGE SCALE GENOMIC DNA]</scope>
    <source>
        <strain evidence="1 2">Pan44</strain>
    </source>
</reference>
<dbReference type="AlphaFoldDB" id="A0A517SBQ0"/>
<sequence>MQVGNLQGGGGKLQTSLESLQESWGRVSDVWRDEQSRRFEEEHLRHVAEDVQAVLPAVSHMIQVLQLANRELSDV</sequence>
<evidence type="ECO:0000313" key="2">
    <source>
        <dbReference type="Proteomes" id="UP000315700"/>
    </source>
</evidence>
<keyword evidence="2" id="KW-1185">Reference proteome</keyword>
<dbReference type="RefSeq" id="WP_145028833.1">
    <property type="nucleotide sequence ID" value="NZ_CP036271.1"/>
</dbReference>
<evidence type="ECO:0000313" key="1">
    <source>
        <dbReference type="EMBL" id="QDT53542.1"/>
    </source>
</evidence>
<name>A0A517SBQ0_9PLAN</name>
<dbReference type="OrthoDB" id="285317at2"/>
<dbReference type="EMBL" id="CP036271">
    <property type="protein sequence ID" value="QDT53542.1"/>
    <property type="molecule type" value="Genomic_DNA"/>
</dbReference>
<proteinExistence type="predicted"/>
<accession>A0A517SBQ0</accession>